<sequence>MINLALILLTLLLNYYNSTNLPFELGPREYLCFYETTQTVPAKCSFFFAVHKGDNFEVNYSVKLPNSDLFFTEHSKTQGDFVFTMQQTGDYSFCFENPSNDHKVIDIDVKVEYNTQSKSHLKFHSDSIQNSINSLDKILASSTSILKITRAFKAEHDREDSSLNNMTTNVKWFVLTMIASSLALIGFNTISIKYLLNSRSKSKGF</sequence>
<dbReference type="SUPFAM" id="SSF101576">
    <property type="entry name" value="Supernatant protein factor (SPF), C-terminal domain"/>
    <property type="match status" value="1"/>
</dbReference>
<evidence type="ECO:0000313" key="12">
    <source>
        <dbReference type="EMBL" id="KXN68225.1"/>
    </source>
</evidence>
<evidence type="ECO:0000256" key="5">
    <source>
        <dbReference type="ARBA" id="ARBA00022989"/>
    </source>
</evidence>
<dbReference type="EMBL" id="KQ964588">
    <property type="protein sequence ID" value="KXN68225.1"/>
    <property type="molecule type" value="Genomic_DNA"/>
</dbReference>
<evidence type="ECO:0000256" key="9">
    <source>
        <dbReference type="SAM" id="Phobius"/>
    </source>
</evidence>
<dbReference type="InterPro" id="IPR036598">
    <property type="entry name" value="GOLD_dom_sf"/>
</dbReference>
<keyword evidence="6 9" id="KW-0472">Membrane</keyword>
<evidence type="ECO:0000313" key="13">
    <source>
        <dbReference type="Proteomes" id="UP000070444"/>
    </source>
</evidence>
<keyword evidence="3 8" id="KW-0812">Transmembrane</keyword>
<dbReference type="Proteomes" id="UP000070444">
    <property type="component" value="Unassembled WGS sequence"/>
</dbReference>
<evidence type="ECO:0000256" key="2">
    <source>
        <dbReference type="ARBA" id="ARBA00007104"/>
    </source>
</evidence>
<dbReference type="GO" id="GO:0012505">
    <property type="term" value="C:endomembrane system"/>
    <property type="evidence" value="ECO:0007669"/>
    <property type="project" value="UniProtKB-SubCell"/>
</dbReference>
<dbReference type="AlphaFoldDB" id="A0A137NZJ9"/>
<dbReference type="PANTHER" id="PTHR22811">
    <property type="entry name" value="TRANSMEMBRANE EMP24 DOMAIN-CONTAINING PROTEIN"/>
    <property type="match status" value="1"/>
</dbReference>
<dbReference type="STRING" id="796925.A0A137NZJ9"/>
<dbReference type="GO" id="GO:0016020">
    <property type="term" value="C:membrane"/>
    <property type="evidence" value="ECO:0007669"/>
    <property type="project" value="UniProtKB-SubCell"/>
</dbReference>
<reference evidence="12 13" key="1">
    <citation type="journal article" date="2015" name="Genome Biol. Evol.">
        <title>Phylogenomic analyses indicate that early fungi evolved digesting cell walls of algal ancestors of land plants.</title>
        <authorList>
            <person name="Chang Y."/>
            <person name="Wang S."/>
            <person name="Sekimoto S."/>
            <person name="Aerts A.L."/>
            <person name="Choi C."/>
            <person name="Clum A."/>
            <person name="LaButti K.M."/>
            <person name="Lindquist E.A."/>
            <person name="Yee Ngan C."/>
            <person name="Ohm R.A."/>
            <person name="Salamov A.A."/>
            <person name="Grigoriev I.V."/>
            <person name="Spatafora J.W."/>
            <person name="Berbee M.L."/>
        </authorList>
    </citation>
    <scope>NUCLEOTIDE SEQUENCE [LARGE SCALE GENOMIC DNA]</scope>
    <source>
        <strain evidence="12 13">NRRL 28638</strain>
    </source>
</reference>
<dbReference type="OMA" id="CTISYYF"/>
<keyword evidence="13" id="KW-1185">Reference proteome</keyword>
<name>A0A137NZJ9_CONC2</name>
<comment type="subcellular location">
    <subcellularLocation>
        <location evidence="7">Endomembrane system</location>
        <topology evidence="7">Single-pass membrane protein</topology>
    </subcellularLocation>
    <subcellularLocation>
        <location evidence="1 8">Membrane</location>
        <topology evidence="1 8">Single-pass type I membrane protein</topology>
    </subcellularLocation>
</comment>
<dbReference type="InterPro" id="IPR009038">
    <property type="entry name" value="GOLD_dom"/>
</dbReference>
<keyword evidence="4 10" id="KW-0732">Signal</keyword>
<evidence type="ECO:0000259" key="11">
    <source>
        <dbReference type="PROSITE" id="PS50866"/>
    </source>
</evidence>
<dbReference type="InterPro" id="IPR015720">
    <property type="entry name" value="Emp24-like"/>
</dbReference>
<comment type="similarity">
    <text evidence="2 8">Belongs to the EMP24/GP25L family.</text>
</comment>
<keyword evidence="5 9" id="KW-1133">Transmembrane helix</keyword>
<accession>A0A137NZJ9</accession>
<protein>
    <recommendedName>
        <fullName evidence="11">GOLD domain-containing protein</fullName>
    </recommendedName>
</protein>
<feature type="signal peptide" evidence="10">
    <location>
        <begin position="1"/>
        <end position="18"/>
    </location>
</feature>
<evidence type="ECO:0000256" key="4">
    <source>
        <dbReference type="ARBA" id="ARBA00022729"/>
    </source>
</evidence>
<feature type="chain" id="PRO_5007294250" description="GOLD domain-containing protein" evidence="10">
    <location>
        <begin position="19"/>
        <end position="205"/>
    </location>
</feature>
<evidence type="ECO:0000256" key="1">
    <source>
        <dbReference type="ARBA" id="ARBA00004479"/>
    </source>
</evidence>
<dbReference type="Pfam" id="PF01105">
    <property type="entry name" value="EMP24_GP25L"/>
    <property type="match status" value="1"/>
</dbReference>
<evidence type="ECO:0000256" key="10">
    <source>
        <dbReference type="SAM" id="SignalP"/>
    </source>
</evidence>
<feature type="transmembrane region" description="Helical" evidence="9">
    <location>
        <begin position="172"/>
        <end position="196"/>
    </location>
</feature>
<feature type="domain" description="GOLD" evidence="11">
    <location>
        <begin position="30"/>
        <end position="117"/>
    </location>
</feature>
<dbReference type="SMART" id="SM01190">
    <property type="entry name" value="EMP24_GP25L"/>
    <property type="match status" value="1"/>
</dbReference>
<evidence type="ECO:0000256" key="3">
    <source>
        <dbReference type="ARBA" id="ARBA00022692"/>
    </source>
</evidence>
<evidence type="ECO:0000256" key="7">
    <source>
        <dbReference type="ARBA" id="ARBA00037847"/>
    </source>
</evidence>
<evidence type="ECO:0000256" key="8">
    <source>
        <dbReference type="RuleBase" id="RU003827"/>
    </source>
</evidence>
<dbReference type="OrthoDB" id="1929172at2759"/>
<dbReference type="PROSITE" id="PS50866">
    <property type="entry name" value="GOLD"/>
    <property type="match status" value="1"/>
</dbReference>
<gene>
    <name evidence="12" type="ORF">CONCODRAFT_41989</name>
</gene>
<proteinExistence type="inferred from homology"/>
<evidence type="ECO:0000256" key="6">
    <source>
        <dbReference type="ARBA" id="ARBA00023136"/>
    </source>
</evidence>
<organism evidence="12 13">
    <name type="scientific">Conidiobolus coronatus (strain ATCC 28846 / CBS 209.66 / NRRL 28638)</name>
    <name type="common">Delacroixia coronata</name>
    <dbReference type="NCBI Taxonomy" id="796925"/>
    <lineage>
        <taxon>Eukaryota</taxon>
        <taxon>Fungi</taxon>
        <taxon>Fungi incertae sedis</taxon>
        <taxon>Zoopagomycota</taxon>
        <taxon>Entomophthoromycotina</taxon>
        <taxon>Entomophthoromycetes</taxon>
        <taxon>Entomophthorales</taxon>
        <taxon>Ancylistaceae</taxon>
        <taxon>Conidiobolus</taxon>
    </lineage>
</organism>